<dbReference type="Gene3D" id="2.60.120.10">
    <property type="entry name" value="Jelly Rolls"/>
    <property type="match status" value="1"/>
</dbReference>
<dbReference type="InterPro" id="IPR014710">
    <property type="entry name" value="RmlC-like_jellyroll"/>
</dbReference>
<sequence>MNLIIQNYLENIKAICPKLTDEALILLSSKIEILELHPKENFIEADVLQKSIGYIYSGLLRAFYINEKGEDITVNFIDEKKLVVHLDALNKKKPSKFSFQAIEPSIILNIPIDHLEYCTEKYPLFEKYLRIMLEQIYSRMFNRLEALLDENAEERYLNFVEEFPTMYNRVTISHLCTYLGITRQSLTRIRKNINEGK</sequence>
<gene>
    <name evidence="1" type="ORF">FH779_06580</name>
</gene>
<dbReference type="EMBL" id="CP040908">
    <property type="protein sequence ID" value="QLL57764.1"/>
    <property type="molecule type" value="Genomic_DNA"/>
</dbReference>
<proteinExistence type="predicted"/>
<dbReference type="RefSeq" id="WP_180906462.1">
    <property type="nucleotide sequence ID" value="NZ_CP040908.1"/>
</dbReference>
<name>A0A7H9DRL3_9FLAO</name>
<organism evidence="1 2">
    <name type="scientific">Empedobacter falsenii</name>
    <dbReference type="NCBI Taxonomy" id="343874"/>
    <lineage>
        <taxon>Bacteria</taxon>
        <taxon>Pseudomonadati</taxon>
        <taxon>Bacteroidota</taxon>
        <taxon>Flavobacteriia</taxon>
        <taxon>Flavobacteriales</taxon>
        <taxon>Weeksellaceae</taxon>
        <taxon>Empedobacter</taxon>
    </lineage>
</organism>
<protein>
    <submittedName>
        <fullName evidence="1">Crp/Fnr family transcriptional regulator</fullName>
    </submittedName>
</protein>
<accession>A0A7H9DRL3</accession>
<dbReference type="AlphaFoldDB" id="A0A7H9DRL3"/>
<evidence type="ECO:0000313" key="1">
    <source>
        <dbReference type="EMBL" id="QLL57764.1"/>
    </source>
</evidence>
<dbReference type="GeneID" id="78401114"/>
<keyword evidence="2" id="KW-1185">Reference proteome</keyword>
<evidence type="ECO:0000313" key="2">
    <source>
        <dbReference type="Proteomes" id="UP000510643"/>
    </source>
</evidence>
<dbReference type="SUPFAM" id="SSF51206">
    <property type="entry name" value="cAMP-binding domain-like"/>
    <property type="match status" value="1"/>
</dbReference>
<dbReference type="KEGG" id="efal:FH779_06580"/>
<reference evidence="1 2" key="1">
    <citation type="submission" date="2019-06" db="EMBL/GenBank/DDBJ databases">
        <title>Emergence of pandrug resistant Empedobacter falsenii in China.</title>
        <authorList>
            <person name="Dong N."/>
            <person name="Chen S."/>
            <person name="Zhang R."/>
        </authorList>
    </citation>
    <scope>NUCLEOTIDE SEQUENCE [LARGE SCALE GENOMIC DNA]</scope>
    <source>
        <strain evidence="1 2">1681-1</strain>
    </source>
</reference>
<dbReference type="InterPro" id="IPR018490">
    <property type="entry name" value="cNMP-bd_dom_sf"/>
</dbReference>
<dbReference type="Proteomes" id="UP000510643">
    <property type="component" value="Chromosome"/>
</dbReference>